<dbReference type="EMBL" id="AJWJ01000259">
    <property type="protein sequence ID" value="KAF2072668.1"/>
    <property type="molecule type" value="Genomic_DNA"/>
</dbReference>
<dbReference type="Gene3D" id="1.25.10.10">
    <property type="entry name" value="Leucine-rich Repeat Variant"/>
    <property type="match status" value="1"/>
</dbReference>
<gene>
    <name evidence="4" type="ORF">CYY_006028</name>
</gene>
<dbReference type="SMART" id="SM00185">
    <property type="entry name" value="ARM"/>
    <property type="match status" value="3"/>
</dbReference>
<evidence type="ECO:0000256" key="1">
    <source>
        <dbReference type="ARBA" id="ARBA00010394"/>
    </source>
</evidence>
<dbReference type="InterPro" id="IPR016024">
    <property type="entry name" value="ARM-type_fold"/>
</dbReference>
<keyword evidence="3" id="KW-0653">Protein transport</keyword>
<dbReference type="AlphaFoldDB" id="A0A8J4PRZ7"/>
<sequence>MDSQQTFDLKAKFSVFTIDDEKQIKETELHLNQIANNIIESNSLEALLSDVVKIRQLSTTGADKIESIVNCNSKLFPKLIDLLNNSDDNPKFQFEITWIFLNVCAGTFKQTKYVVDLDVLGSFKRILAHSKDQQLLIQVLWCIRNISDDDALNQLVFVNGLFDSLLLLLGNIDKTSTELGKQIATTFCNMIINGKHKFSIYNSALPWLNRFINSNDPEIVNVSCKAMNNILCAENDSAIEKTLSFLHKHNPGPRLIEIVLTSSDETTIESAMVNIGDILSSSQEHVMYLLQCNVKVGGGGVVKGPAGLLNAIEWCFSSSNPLIRKAATWALSNLAVEYPQLLIDHHMLDNVIHNLLVDQDMDVRVEAIWVINNVLESSADVSVLKSKMPQITHTLSNELSKKEIKDPLAINAINFIIDYQSNEQQ</sequence>
<dbReference type="GO" id="GO:0015031">
    <property type="term" value="P:protein transport"/>
    <property type="evidence" value="ECO:0007669"/>
    <property type="project" value="UniProtKB-KW"/>
</dbReference>
<reference evidence="4" key="1">
    <citation type="submission" date="2020-01" db="EMBL/GenBank/DDBJ databases">
        <title>Development of genomics and gene disruption for Polysphondylium violaceum indicates a role for the polyketide synthase stlB in stalk morphogenesis.</title>
        <authorList>
            <person name="Narita B."/>
            <person name="Kawabe Y."/>
            <person name="Kin K."/>
            <person name="Saito T."/>
            <person name="Gibbs R."/>
            <person name="Kuspa A."/>
            <person name="Muzny D."/>
            <person name="Queller D."/>
            <person name="Richards S."/>
            <person name="Strassman J."/>
            <person name="Sucgang R."/>
            <person name="Worley K."/>
            <person name="Schaap P."/>
        </authorList>
    </citation>
    <scope>NUCLEOTIDE SEQUENCE</scope>
    <source>
        <strain evidence="4">QSvi11</strain>
    </source>
</reference>
<dbReference type="InterPro" id="IPR000225">
    <property type="entry name" value="Armadillo"/>
</dbReference>
<evidence type="ECO:0000256" key="2">
    <source>
        <dbReference type="ARBA" id="ARBA00022448"/>
    </source>
</evidence>
<dbReference type="Proteomes" id="UP000695562">
    <property type="component" value="Unassembled WGS sequence"/>
</dbReference>
<dbReference type="PANTHER" id="PTHR23316">
    <property type="entry name" value="IMPORTIN ALPHA"/>
    <property type="match status" value="1"/>
</dbReference>
<evidence type="ECO:0000313" key="5">
    <source>
        <dbReference type="Proteomes" id="UP000695562"/>
    </source>
</evidence>
<dbReference type="InterPro" id="IPR011989">
    <property type="entry name" value="ARM-like"/>
</dbReference>
<keyword evidence="5" id="KW-1185">Reference proteome</keyword>
<evidence type="ECO:0008006" key="6">
    <source>
        <dbReference type="Google" id="ProtNLM"/>
    </source>
</evidence>
<comment type="caution">
    <text evidence="4">The sequence shown here is derived from an EMBL/GenBank/DDBJ whole genome shotgun (WGS) entry which is preliminary data.</text>
</comment>
<evidence type="ECO:0000313" key="4">
    <source>
        <dbReference type="EMBL" id="KAF2072668.1"/>
    </source>
</evidence>
<name>A0A8J4PRZ7_9MYCE</name>
<proteinExistence type="inferred from homology"/>
<evidence type="ECO:0000256" key="3">
    <source>
        <dbReference type="ARBA" id="ARBA00022927"/>
    </source>
</evidence>
<accession>A0A8J4PRZ7</accession>
<keyword evidence="2" id="KW-0813">Transport</keyword>
<dbReference type="SUPFAM" id="SSF48371">
    <property type="entry name" value="ARM repeat"/>
    <property type="match status" value="1"/>
</dbReference>
<organism evidence="4 5">
    <name type="scientific">Polysphondylium violaceum</name>
    <dbReference type="NCBI Taxonomy" id="133409"/>
    <lineage>
        <taxon>Eukaryota</taxon>
        <taxon>Amoebozoa</taxon>
        <taxon>Evosea</taxon>
        <taxon>Eumycetozoa</taxon>
        <taxon>Dictyostelia</taxon>
        <taxon>Dictyosteliales</taxon>
        <taxon>Dictyosteliaceae</taxon>
        <taxon>Polysphondylium</taxon>
    </lineage>
</organism>
<protein>
    <recommendedName>
        <fullName evidence="6">Armadillo repeat-containing protein</fullName>
    </recommendedName>
</protein>
<comment type="similarity">
    <text evidence="1">Belongs to the importin alpha family.</text>
</comment>